<dbReference type="AlphaFoldDB" id="A0A511RLD0"/>
<evidence type="ECO:0000256" key="1">
    <source>
        <dbReference type="SAM" id="MobiDB-lite"/>
    </source>
</evidence>
<reference evidence="2 3" key="1">
    <citation type="submission" date="2019-07" db="EMBL/GenBank/DDBJ databases">
        <title>Whole genome shotgun sequence of Oceanithermus desulfurans NBRC 100063.</title>
        <authorList>
            <person name="Hosoyama A."/>
            <person name="Uohara A."/>
            <person name="Ohji S."/>
            <person name="Ichikawa N."/>
        </authorList>
    </citation>
    <scope>NUCLEOTIDE SEQUENCE [LARGE SCALE GENOMIC DNA]</scope>
    <source>
        <strain evidence="2 3">NBRC 100063</strain>
    </source>
</reference>
<evidence type="ECO:0000313" key="3">
    <source>
        <dbReference type="Proteomes" id="UP000321827"/>
    </source>
</evidence>
<protein>
    <submittedName>
        <fullName evidence="2">Uncharacterized protein</fullName>
    </submittedName>
</protein>
<feature type="compositionally biased region" description="Polar residues" evidence="1">
    <location>
        <begin position="14"/>
        <end position="25"/>
    </location>
</feature>
<dbReference type="Proteomes" id="UP000321827">
    <property type="component" value="Unassembled WGS sequence"/>
</dbReference>
<evidence type="ECO:0000313" key="2">
    <source>
        <dbReference type="EMBL" id="GEM89606.1"/>
    </source>
</evidence>
<accession>A0A511RLD0</accession>
<feature type="region of interest" description="Disordered" evidence="1">
    <location>
        <begin position="1"/>
        <end position="40"/>
    </location>
</feature>
<name>A0A511RLD0_9DEIN</name>
<gene>
    <name evidence="2" type="ORF">ODE01S_10400</name>
</gene>
<comment type="caution">
    <text evidence="2">The sequence shown here is derived from an EMBL/GenBank/DDBJ whole genome shotgun (WGS) entry which is preliminary data.</text>
</comment>
<sequence>MGEAVISLPLTGSPRATSRTPQDVQSRYHELRTTHHAPNTSRRYAVHFRRIPYATPLDSLRGRAYNRGKMRSFASIILRPALGLVLGRGGGGLLT</sequence>
<proteinExistence type="predicted"/>
<organism evidence="2 3">
    <name type="scientific">Oceanithermus desulfurans NBRC 100063</name>
    <dbReference type="NCBI Taxonomy" id="1227550"/>
    <lineage>
        <taxon>Bacteria</taxon>
        <taxon>Thermotogati</taxon>
        <taxon>Deinococcota</taxon>
        <taxon>Deinococci</taxon>
        <taxon>Thermales</taxon>
        <taxon>Thermaceae</taxon>
        <taxon>Oceanithermus</taxon>
    </lineage>
</organism>
<dbReference type="EMBL" id="BJXN01000006">
    <property type="protein sequence ID" value="GEM89606.1"/>
    <property type="molecule type" value="Genomic_DNA"/>
</dbReference>